<dbReference type="InterPro" id="IPR046981">
    <property type="entry name" value="G1P_cyt_trans"/>
</dbReference>
<proteinExistence type="predicted"/>
<dbReference type="AlphaFoldDB" id="A0A2T3FQP1"/>
<dbReference type="RefSeq" id="WP_022360069.1">
    <property type="nucleotide sequence ID" value="NZ_CAUWBW010000008.1"/>
</dbReference>
<gene>
    <name evidence="2" type="primary">rfbF</name>
    <name evidence="2" type="ORF">C7U56_06870</name>
</gene>
<dbReference type="Pfam" id="PF00483">
    <property type="entry name" value="NTP_transferase"/>
    <property type="match status" value="1"/>
</dbReference>
<dbReference type="InterPro" id="IPR005835">
    <property type="entry name" value="NTP_transferase_dom"/>
</dbReference>
<dbReference type="CDD" id="cd02524">
    <property type="entry name" value="G1P_cytidylyltransferase"/>
    <property type="match status" value="1"/>
</dbReference>
<feature type="domain" description="Nucleotidyl transferase" evidence="1">
    <location>
        <begin position="2"/>
        <end position="228"/>
    </location>
</feature>
<evidence type="ECO:0000259" key="1">
    <source>
        <dbReference type="Pfam" id="PF00483"/>
    </source>
</evidence>
<comment type="caution">
    <text evidence="2">The sequence shown here is derived from an EMBL/GenBank/DDBJ whole genome shotgun (WGS) entry which is preliminary data.</text>
</comment>
<keyword evidence="3" id="KW-1185">Reference proteome</keyword>
<dbReference type="SUPFAM" id="SSF53448">
    <property type="entry name" value="Nucleotide-diphospho-sugar transferases"/>
    <property type="match status" value="1"/>
</dbReference>
<dbReference type="GO" id="GO:0047343">
    <property type="term" value="F:glucose-1-phosphate cytidylyltransferase activity"/>
    <property type="evidence" value="ECO:0007669"/>
    <property type="project" value="InterPro"/>
</dbReference>
<dbReference type="InterPro" id="IPR029044">
    <property type="entry name" value="Nucleotide-diphossugar_trans"/>
</dbReference>
<keyword evidence="2" id="KW-0808">Transferase</keyword>
<protein>
    <submittedName>
        <fullName evidence="2">Glucose-1-phosphate cytidylyltransferase</fullName>
    </submittedName>
</protein>
<accession>A0A2T3FQP1</accession>
<dbReference type="PANTHER" id="PTHR47183:SF1">
    <property type="entry name" value="GLUCOSE-1-PHOSPHATE CYTIDYLYLTRANSFERASE"/>
    <property type="match status" value="1"/>
</dbReference>
<organism evidence="2 3">
    <name type="scientific">Clostridium fessum</name>
    <dbReference type="NCBI Taxonomy" id="2126740"/>
    <lineage>
        <taxon>Bacteria</taxon>
        <taxon>Bacillati</taxon>
        <taxon>Bacillota</taxon>
        <taxon>Clostridia</taxon>
        <taxon>Eubacteriales</taxon>
        <taxon>Clostridiaceae</taxon>
        <taxon>Clostridium</taxon>
    </lineage>
</organism>
<dbReference type="GeneID" id="79839007"/>
<dbReference type="PANTHER" id="PTHR47183">
    <property type="entry name" value="GLUCOSE-1-PHOSPHATE CYTIDYLYLTRANSFERASE-RELATED"/>
    <property type="match status" value="1"/>
</dbReference>
<dbReference type="GO" id="GO:0009243">
    <property type="term" value="P:O antigen biosynthetic process"/>
    <property type="evidence" value="ECO:0007669"/>
    <property type="project" value="InterPro"/>
</dbReference>
<sequence>MKVVILAGGFGTRISEESHLKPKPMIEIGEQPILWHIMKHYSQYGFNDFVICLGYKQYVVKEYFADYFLHTSDVTFDLAKNEMQVHNNYSEPWRVTLVDTGLHTMTGGRIKRIRDYIGDETFMLTYGDGVSNVDLDALVAFHKQHGKIATLTGVNIGQRFGVMDVDSDGHIREFREKNDDDGKIVNGGFMVLEPGVFDYIEGDDTVFEKAPLEQLAKDGQLMVYRHDGFWKCMDTQRDKMQLEQMWQEGNAPWKLWK</sequence>
<dbReference type="InterPro" id="IPR013446">
    <property type="entry name" value="G1P_cyt_trans-like"/>
</dbReference>
<dbReference type="NCBIfam" id="TIGR02623">
    <property type="entry name" value="G1P_cyt_trans"/>
    <property type="match status" value="1"/>
</dbReference>
<name>A0A2T3FQP1_9CLOT</name>
<evidence type="ECO:0000313" key="3">
    <source>
        <dbReference type="Proteomes" id="UP000241048"/>
    </source>
</evidence>
<evidence type="ECO:0000313" key="2">
    <source>
        <dbReference type="EMBL" id="PST37608.1"/>
    </source>
</evidence>
<reference evidence="2 3" key="1">
    <citation type="submission" date="2018-03" db="EMBL/GenBank/DDBJ databases">
        <title>Lachnoclostridium SNUG30386 gen.nov., sp.nov., isolated from human faeces.</title>
        <authorList>
            <person name="Seo B."/>
            <person name="Jeon K."/>
            <person name="Ko G."/>
        </authorList>
    </citation>
    <scope>NUCLEOTIDE SEQUENCE [LARGE SCALE GENOMIC DNA]</scope>
    <source>
        <strain evidence="2 3">SNUG30386</strain>
    </source>
</reference>
<dbReference type="Proteomes" id="UP000241048">
    <property type="component" value="Unassembled WGS sequence"/>
</dbReference>
<keyword evidence="2" id="KW-0548">Nucleotidyltransferase</keyword>
<dbReference type="EMBL" id="PYLO01000002">
    <property type="protein sequence ID" value="PST37608.1"/>
    <property type="molecule type" value="Genomic_DNA"/>
</dbReference>
<dbReference type="Gene3D" id="3.90.550.10">
    <property type="entry name" value="Spore Coat Polysaccharide Biosynthesis Protein SpsA, Chain A"/>
    <property type="match status" value="1"/>
</dbReference>